<comment type="caution">
    <text evidence="2">The sequence shown here is derived from an EMBL/GenBank/DDBJ whole genome shotgun (WGS) entry which is preliminary data.</text>
</comment>
<dbReference type="EMBL" id="MU859103">
    <property type="protein sequence ID" value="KAK3953563.1"/>
    <property type="molecule type" value="Genomic_DNA"/>
</dbReference>
<dbReference type="Proteomes" id="UP001303222">
    <property type="component" value="Unassembled WGS sequence"/>
</dbReference>
<evidence type="ECO:0000313" key="2">
    <source>
        <dbReference type="EMBL" id="KAK3953563.1"/>
    </source>
</evidence>
<proteinExistence type="predicted"/>
<accession>A0AAN6NYP1</accession>
<sequence length="76" mass="8677">MCCCIPCWPFADVEFEREPVNRYGDKYHYVFNESTRAWELRDVISGSSSSSGTSRGKYPRVQAIGHENIESTGRLV</sequence>
<feature type="compositionally biased region" description="Low complexity" evidence="1">
    <location>
        <begin position="45"/>
        <end position="56"/>
    </location>
</feature>
<organism evidence="2 3">
    <name type="scientific">Pseudoneurospora amorphoporcata</name>
    <dbReference type="NCBI Taxonomy" id="241081"/>
    <lineage>
        <taxon>Eukaryota</taxon>
        <taxon>Fungi</taxon>
        <taxon>Dikarya</taxon>
        <taxon>Ascomycota</taxon>
        <taxon>Pezizomycotina</taxon>
        <taxon>Sordariomycetes</taxon>
        <taxon>Sordariomycetidae</taxon>
        <taxon>Sordariales</taxon>
        <taxon>Sordariaceae</taxon>
        <taxon>Pseudoneurospora</taxon>
    </lineage>
</organism>
<protein>
    <submittedName>
        <fullName evidence="2">Uncharacterized protein</fullName>
    </submittedName>
</protein>
<reference evidence="2" key="2">
    <citation type="submission" date="2023-06" db="EMBL/GenBank/DDBJ databases">
        <authorList>
            <consortium name="Lawrence Berkeley National Laboratory"/>
            <person name="Mondo S.J."/>
            <person name="Hensen N."/>
            <person name="Bonometti L."/>
            <person name="Westerberg I."/>
            <person name="Brannstrom I.O."/>
            <person name="Guillou S."/>
            <person name="Cros-Aarteil S."/>
            <person name="Calhoun S."/>
            <person name="Haridas S."/>
            <person name="Kuo A."/>
            <person name="Pangilinan J."/>
            <person name="Riley R."/>
            <person name="Labutti K."/>
            <person name="Andreopoulos B."/>
            <person name="Lipzen A."/>
            <person name="Chen C."/>
            <person name="Yanf M."/>
            <person name="Daum C."/>
            <person name="Ng V."/>
            <person name="Clum A."/>
            <person name="Steindorff A."/>
            <person name="Ohm R."/>
            <person name="Martin F."/>
            <person name="Silar P."/>
            <person name="Natvig D."/>
            <person name="Lalanne C."/>
            <person name="Gautier V."/>
            <person name="Ament-Velasquez S.L."/>
            <person name="Kruys A."/>
            <person name="Hutchinson M.I."/>
            <person name="Powell A.J."/>
            <person name="Barry K."/>
            <person name="Miller A.N."/>
            <person name="Grigoriev I.V."/>
            <person name="Debuchy R."/>
            <person name="Gladieux P."/>
            <person name="Thoren M.H."/>
            <person name="Johannesson H."/>
        </authorList>
    </citation>
    <scope>NUCLEOTIDE SEQUENCE</scope>
    <source>
        <strain evidence="2">CBS 626.80</strain>
    </source>
</reference>
<name>A0AAN6NYP1_9PEZI</name>
<feature type="region of interest" description="Disordered" evidence="1">
    <location>
        <begin position="45"/>
        <end position="76"/>
    </location>
</feature>
<gene>
    <name evidence="2" type="ORF">QBC32DRAFT_257435</name>
</gene>
<evidence type="ECO:0000256" key="1">
    <source>
        <dbReference type="SAM" id="MobiDB-lite"/>
    </source>
</evidence>
<reference evidence="2" key="1">
    <citation type="journal article" date="2023" name="Mol. Phylogenet. Evol.">
        <title>Genome-scale phylogeny and comparative genomics of the fungal order Sordariales.</title>
        <authorList>
            <person name="Hensen N."/>
            <person name="Bonometti L."/>
            <person name="Westerberg I."/>
            <person name="Brannstrom I.O."/>
            <person name="Guillou S."/>
            <person name="Cros-Aarteil S."/>
            <person name="Calhoun S."/>
            <person name="Haridas S."/>
            <person name="Kuo A."/>
            <person name="Mondo S."/>
            <person name="Pangilinan J."/>
            <person name="Riley R."/>
            <person name="LaButti K."/>
            <person name="Andreopoulos B."/>
            <person name="Lipzen A."/>
            <person name="Chen C."/>
            <person name="Yan M."/>
            <person name="Daum C."/>
            <person name="Ng V."/>
            <person name="Clum A."/>
            <person name="Steindorff A."/>
            <person name="Ohm R.A."/>
            <person name="Martin F."/>
            <person name="Silar P."/>
            <person name="Natvig D.O."/>
            <person name="Lalanne C."/>
            <person name="Gautier V."/>
            <person name="Ament-Velasquez S.L."/>
            <person name="Kruys A."/>
            <person name="Hutchinson M.I."/>
            <person name="Powell A.J."/>
            <person name="Barry K."/>
            <person name="Miller A.N."/>
            <person name="Grigoriev I.V."/>
            <person name="Debuchy R."/>
            <person name="Gladieux P."/>
            <person name="Hiltunen Thoren M."/>
            <person name="Johannesson H."/>
        </authorList>
    </citation>
    <scope>NUCLEOTIDE SEQUENCE</scope>
    <source>
        <strain evidence="2">CBS 626.80</strain>
    </source>
</reference>
<dbReference type="AlphaFoldDB" id="A0AAN6NYP1"/>
<keyword evidence="3" id="KW-1185">Reference proteome</keyword>
<evidence type="ECO:0000313" key="3">
    <source>
        <dbReference type="Proteomes" id="UP001303222"/>
    </source>
</evidence>